<evidence type="ECO:0000313" key="2">
    <source>
        <dbReference type="EMBL" id="KAK7493140.1"/>
    </source>
</evidence>
<sequence length="80" mass="8550">MPIKSLKQQASKIPVNTTPEAAAQSKTGKLKGIAQTATCLFTVSEGAAHFQWESQLCTDAHNTRQAACDLQVDFVALCVT</sequence>
<dbReference type="Proteomes" id="UP001519460">
    <property type="component" value="Unassembled WGS sequence"/>
</dbReference>
<proteinExistence type="predicted"/>
<reference evidence="2 3" key="1">
    <citation type="journal article" date="2023" name="Sci. Data">
        <title>Genome assembly of the Korean intertidal mud-creeper Batillaria attramentaria.</title>
        <authorList>
            <person name="Patra A.K."/>
            <person name="Ho P.T."/>
            <person name="Jun S."/>
            <person name="Lee S.J."/>
            <person name="Kim Y."/>
            <person name="Won Y.J."/>
        </authorList>
    </citation>
    <scope>NUCLEOTIDE SEQUENCE [LARGE SCALE GENOMIC DNA]</scope>
    <source>
        <strain evidence="2">Wonlab-2016</strain>
    </source>
</reference>
<comment type="caution">
    <text evidence="2">The sequence shown here is derived from an EMBL/GenBank/DDBJ whole genome shotgun (WGS) entry which is preliminary data.</text>
</comment>
<gene>
    <name evidence="2" type="ORF">BaRGS_00015661</name>
</gene>
<keyword evidence="3" id="KW-1185">Reference proteome</keyword>
<evidence type="ECO:0000313" key="3">
    <source>
        <dbReference type="Proteomes" id="UP001519460"/>
    </source>
</evidence>
<evidence type="ECO:0000256" key="1">
    <source>
        <dbReference type="SAM" id="MobiDB-lite"/>
    </source>
</evidence>
<protein>
    <submittedName>
        <fullName evidence="2">Uncharacterized protein</fullName>
    </submittedName>
</protein>
<organism evidence="2 3">
    <name type="scientific">Batillaria attramentaria</name>
    <dbReference type="NCBI Taxonomy" id="370345"/>
    <lineage>
        <taxon>Eukaryota</taxon>
        <taxon>Metazoa</taxon>
        <taxon>Spiralia</taxon>
        <taxon>Lophotrochozoa</taxon>
        <taxon>Mollusca</taxon>
        <taxon>Gastropoda</taxon>
        <taxon>Caenogastropoda</taxon>
        <taxon>Sorbeoconcha</taxon>
        <taxon>Cerithioidea</taxon>
        <taxon>Batillariidae</taxon>
        <taxon>Batillaria</taxon>
    </lineage>
</organism>
<accession>A0ABD0L176</accession>
<feature type="region of interest" description="Disordered" evidence="1">
    <location>
        <begin position="1"/>
        <end position="21"/>
    </location>
</feature>
<dbReference type="EMBL" id="JACVVK020000096">
    <property type="protein sequence ID" value="KAK7493140.1"/>
    <property type="molecule type" value="Genomic_DNA"/>
</dbReference>
<dbReference type="AlphaFoldDB" id="A0ABD0L176"/>
<name>A0ABD0L176_9CAEN</name>